<evidence type="ECO:0000313" key="1">
    <source>
        <dbReference type="EMBL" id="CAG9945991.1"/>
    </source>
</evidence>
<name>A0ACA9TYB8_BIOOC</name>
<comment type="caution">
    <text evidence="1">The sequence shown here is derived from an EMBL/GenBank/DDBJ whole genome shotgun (WGS) entry which is preliminary data.</text>
</comment>
<gene>
    <name evidence="1" type="ORF">CRV2_00004870</name>
</gene>
<dbReference type="Proteomes" id="UP000836387">
    <property type="component" value="Unassembled WGS sequence"/>
</dbReference>
<dbReference type="EMBL" id="CADEHS020000010">
    <property type="protein sequence ID" value="CAG9945991.1"/>
    <property type="molecule type" value="Genomic_DNA"/>
</dbReference>
<reference evidence="1" key="2">
    <citation type="submission" date="2021-10" db="EMBL/GenBank/DDBJ databases">
        <authorList>
            <person name="Piombo E."/>
        </authorList>
    </citation>
    <scope>NUCLEOTIDE SEQUENCE</scope>
</reference>
<evidence type="ECO:0000313" key="2">
    <source>
        <dbReference type="Proteomes" id="UP000836387"/>
    </source>
</evidence>
<keyword evidence="2" id="KW-1185">Reference proteome</keyword>
<protein>
    <submittedName>
        <fullName evidence="1">Uncharacterized protein</fullName>
    </submittedName>
</protein>
<accession>A0ACA9TYB8</accession>
<proteinExistence type="predicted"/>
<sequence>MENDSWLLIFDNADNIDIIADYIPYNGHGSVLVTSRDPFAKTHFFSGGAGIDMEPLLAQEAATLLRNLVSPVENASDDSNDNDERIASLEMAERLDGLPLAMSQIAGFIRRRQISIREFAELYNNDIRYAEFHDVSNPSQERRYGSTLATAFRLSELPNDASRLLQLLAFLNPDRIREDIFIRSGSQLAGQSSAASWEPRKFEKARYDLTQSSMIKRSILKREICIHRVIQSEVRAHMDEADRYAAFSEVVNLLCARWPPGDHCSQVTERWAICEDLLPHLERLYHLYLEHPEWVQYEVEQALPTLMNEVAVYLHERGFSHEGKSYLQLALELCERAKFSHEPLLSDMHLTMGALANETNDARTCLEHNVICLALRKAEAAKTGVPDLRLAFAHSQMGIAYMMVKKFALATDYFLQSVDLLGSINADVDDFGFPMCNLGPAYWIQGKLDNADKTLTDLLEQREKAFGKLDSVFYKTGRVLQALGNVRSSKAMRLSEQNDHEGAEKLWDQSFEIHTNCLKQYESTLGRFAHRTADACHKLAEHHIRRKEHTQAQDYLDRALGIWGEREWYKNESARSSFLRGNHLVSIGGDRNIEKGERWLQRAKVLRDEVLRCDSELENLTTQDFDDLVCFWSI</sequence>
<organism evidence="1 2">
    <name type="scientific">Clonostachys rosea f. rosea IK726</name>
    <dbReference type="NCBI Taxonomy" id="1349383"/>
    <lineage>
        <taxon>Eukaryota</taxon>
        <taxon>Fungi</taxon>
        <taxon>Dikarya</taxon>
        <taxon>Ascomycota</taxon>
        <taxon>Pezizomycotina</taxon>
        <taxon>Sordariomycetes</taxon>
        <taxon>Hypocreomycetidae</taxon>
        <taxon>Hypocreales</taxon>
        <taxon>Bionectriaceae</taxon>
        <taxon>Clonostachys</taxon>
    </lineage>
</organism>
<reference evidence="1" key="1">
    <citation type="submission" date="2020-04" db="EMBL/GenBank/DDBJ databases">
        <authorList>
            <person name="Broberg M."/>
        </authorList>
    </citation>
    <scope>NUCLEOTIDE SEQUENCE</scope>
</reference>